<reference evidence="2 3" key="1">
    <citation type="submission" date="2023-04" db="EMBL/GenBank/DDBJ databases">
        <title>Streptomyces chengmaiensis sp. nov. isolated from the stem of mangrove plant in Hainan.</title>
        <authorList>
            <person name="Huang X."/>
            <person name="Zhou S."/>
            <person name="Chu X."/>
            <person name="Xie Y."/>
            <person name="Lin Y."/>
        </authorList>
    </citation>
    <scope>NUCLEOTIDE SEQUENCE [LARGE SCALE GENOMIC DNA]</scope>
    <source>
        <strain evidence="2 3">HNM0663</strain>
    </source>
</reference>
<accession>A0ABT6HT67</accession>
<organism evidence="2 3">
    <name type="scientific">Streptomyces chengmaiensis</name>
    <dbReference type="NCBI Taxonomy" id="3040919"/>
    <lineage>
        <taxon>Bacteria</taxon>
        <taxon>Bacillati</taxon>
        <taxon>Actinomycetota</taxon>
        <taxon>Actinomycetes</taxon>
        <taxon>Kitasatosporales</taxon>
        <taxon>Streptomycetaceae</taxon>
        <taxon>Streptomyces</taxon>
    </lineage>
</organism>
<dbReference type="EMBL" id="JARWBG010000033">
    <property type="protein sequence ID" value="MDH2391912.1"/>
    <property type="molecule type" value="Genomic_DNA"/>
</dbReference>
<name>A0ABT6HT67_9ACTN</name>
<feature type="transmembrane region" description="Helical" evidence="1">
    <location>
        <begin position="39"/>
        <end position="59"/>
    </location>
</feature>
<dbReference type="Pfam" id="PF25637">
    <property type="entry name" value="DUF7942"/>
    <property type="match status" value="1"/>
</dbReference>
<dbReference type="InterPro" id="IPR057702">
    <property type="entry name" value="DUF7942"/>
</dbReference>
<dbReference type="NCBIfam" id="NF046119">
    <property type="entry name" value="memb_SCO4225"/>
    <property type="match status" value="1"/>
</dbReference>
<keyword evidence="1" id="KW-1133">Transmembrane helix</keyword>
<dbReference type="Proteomes" id="UP001223144">
    <property type="component" value="Unassembled WGS sequence"/>
</dbReference>
<dbReference type="RefSeq" id="WP_279930860.1">
    <property type="nucleotide sequence ID" value="NZ_JARWBG010000033.1"/>
</dbReference>
<keyword evidence="1" id="KW-0472">Membrane</keyword>
<comment type="caution">
    <text evidence="2">The sequence shown here is derived from an EMBL/GenBank/DDBJ whole genome shotgun (WGS) entry which is preliminary data.</text>
</comment>
<proteinExistence type="predicted"/>
<feature type="transmembrane region" description="Helical" evidence="1">
    <location>
        <begin position="71"/>
        <end position="92"/>
    </location>
</feature>
<feature type="transmembrane region" description="Helical" evidence="1">
    <location>
        <begin position="13"/>
        <end position="32"/>
    </location>
</feature>
<keyword evidence="3" id="KW-1185">Reference proteome</keyword>
<evidence type="ECO:0000313" key="2">
    <source>
        <dbReference type="EMBL" id="MDH2391912.1"/>
    </source>
</evidence>
<sequence length="118" mass="12345">MRSTLRTIASLTFGNWLSGTYLGLAGFLLLAGAGEDGSLGAGLFALFLAGPTGAALLSVANAAGTWVQTDATVWCILLFSYTFQAFLLGLLVRAVRRVVESGRTACPAGDELSTTWRL</sequence>
<gene>
    <name evidence="2" type="ORF">QCN29_24655</name>
</gene>
<keyword evidence="1" id="KW-0812">Transmembrane</keyword>
<protein>
    <submittedName>
        <fullName evidence="2">Uncharacterized protein</fullName>
    </submittedName>
</protein>
<evidence type="ECO:0000256" key="1">
    <source>
        <dbReference type="SAM" id="Phobius"/>
    </source>
</evidence>
<evidence type="ECO:0000313" key="3">
    <source>
        <dbReference type="Proteomes" id="UP001223144"/>
    </source>
</evidence>